<dbReference type="OrthoDB" id="4206937at2759"/>
<evidence type="ECO:0000313" key="3">
    <source>
        <dbReference type="Proteomes" id="UP000242877"/>
    </source>
</evidence>
<feature type="region of interest" description="Disordered" evidence="1">
    <location>
        <begin position="1"/>
        <end position="148"/>
    </location>
</feature>
<name>A0A167ZG37_9EURO</name>
<feature type="region of interest" description="Disordered" evidence="1">
    <location>
        <begin position="257"/>
        <end position="278"/>
    </location>
</feature>
<evidence type="ECO:0000256" key="1">
    <source>
        <dbReference type="SAM" id="MobiDB-lite"/>
    </source>
</evidence>
<dbReference type="Proteomes" id="UP000242877">
    <property type="component" value="Unassembled WGS sequence"/>
</dbReference>
<organism evidence="2 3">
    <name type="scientific">Ascosphaera apis ARSEF 7405</name>
    <dbReference type="NCBI Taxonomy" id="392613"/>
    <lineage>
        <taxon>Eukaryota</taxon>
        <taxon>Fungi</taxon>
        <taxon>Dikarya</taxon>
        <taxon>Ascomycota</taxon>
        <taxon>Pezizomycotina</taxon>
        <taxon>Eurotiomycetes</taxon>
        <taxon>Eurotiomycetidae</taxon>
        <taxon>Onygenales</taxon>
        <taxon>Ascosphaeraceae</taxon>
        <taxon>Ascosphaera</taxon>
    </lineage>
</organism>
<reference evidence="2 3" key="1">
    <citation type="journal article" date="2016" name="Genome Biol. Evol.">
        <title>Divergent and convergent evolution of fungal pathogenicity.</title>
        <authorList>
            <person name="Shang Y."/>
            <person name="Xiao G."/>
            <person name="Zheng P."/>
            <person name="Cen K."/>
            <person name="Zhan S."/>
            <person name="Wang C."/>
        </authorList>
    </citation>
    <scope>NUCLEOTIDE SEQUENCE [LARGE SCALE GENOMIC DNA]</scope>
    <source>
        <strain evidence="2 3">ARSEF 7405</strain>
    </source>
</reference>
<feature type="compositionally biased region" description="Polar residues" evidence="1">
    <location>
        <begin position="88"/>
        <end position="97"/>
    </location>
</feature>
<sequence length="472" mass="51654">MATSALLPVAQPMSSPNNLSPDPQEFGFEFPPPLQDFDAPTRQNSRPDSIGDSSCRTRRPRSLMFFLSPSKSKARLRQGNGDEKRINSALNLSTNVNDDNKTTGNGNASESGNGNGNGNGNGSRLAQTEIPERRRSAITPGELQRECKKKGDNVNTVFSQPHTSLHAPAMPIDSELKPSKIPKSKLKNRASVINSLRKLFRPSKAGEKSKVKGTQYTPAETPVTATKQISTSREPGQDLDRMNEYFTDDLAQFRSALDSPPHTQEARRECSSAARQNQVSSVGIDEVLQPASAKPLARGVVLPPALQGVPSNDKEDDSSHLAPPNAQTKRSSNFRSSPFRSLLRLSQHTAGSTTSLITDRRKETYVKINLTPTNLALLAKEWEAIDQAEKEKKGEKTPEDEARKKKEELWQAIAAAEGDDSAAQKALAARAARRERVQRHVGKWLEGIIDDEEAVNEPQKSPAPSIVRPFSS</sequence>
<protein>
    <submittedName>
        <fullName evidence="2">Uncharacterized protein</fullName>
    </submittedName>
</protein>
<feature type="compositionally biased region" description="Polar residues" evidence="1">
    <location>
        <begin position="12"/>
        <end position="21"/>
    </location>
</feature>
<gene>
    <name evidence="2" type="ORF">AAP_02696</name>
</gene>
<feature type="compositionally biased region" description="Polar residues" evidence="1">
    <location>
        <begin position="41"/>
        <end position="54"/>
    </location>
</feature>
<dbReference type="VEuPathDB" id="FungiDB:AAP_02696"/>
<evidence type="ECO:0000313" key="2">
    <source>
        <dbReference type="EMBL" id="KZZ92615.1"/>
    </source>
</evidence>
<dbReference type="AlphaFoldDB" id="A0A167ZG37"/>
<feature type="region of interest" description="Disordered" evidence="1">
    <location>
        <begin position="448"/>
        <end position="472"/>
    </location>
</feature>
<comment type="caution">
    <text evidence="2">The sequence shown here is derived from an EMBL/GenBank/DDBJ whole genome shotgun (WGS) entry which is preliminary data.</text>
</comment>
<dbReference type="EMBL" id="AZGZ01000010">
    <property type="protein sequence ID" value="KZZ92615.1"/>
    <property type="molecule type" value="Genomic_DNA"/>
</dbReference>
<proteinExistence type="predicted"/>
<feature type="region of interest" description="Disordered" evidence="1">
    <location>
        <begin position="204"/>
        <end position="239"/>
    </location>
</feature>
<keyword evidence="3" id="KW-1185">Reference proteome</keyword>
<accession>A0A167ZG37</accession>
<feature type="compositionally biased region" description="Polar residues" evidence="1">
    <location>
        <begin position="212"/>
        <end position="234"/>
    </location>
</feature>
<feature type="region of interest" description="Disordered" evidence="1">
    <location>
        <begin position="388"/>
        <end position="407"/>
    </location>
</feature>
<feature type="region of interest" description="Disordered" evidence="1">
    <location>
        <begin position="304"/>
        <end position="336"/>
    </location>
</feature>